<dbReference type="EMBL" id="CAKOFQ010007033">
    <property type="protein sequence ID" value="CAH1987930.1"/>
    <property type="molecule type" value="Genomic_DNA"/>
</dbReference>
<comment type="caution">
    <text evidence="2">The sequence shown here is derived from an EMBL/GenBank/DDBJ whole genome shotgun (WGS) entry which is preliminary data.</text>
</comment>
<reference evidence="2" key="1">
    <citation type="submission" date="2022-03" db="EMBL/GenBank/DDBJ databases">
        <authorList>
            <person name="Sayadi A."/>
        </authorList>
    </citation>
    <scope>NUCLEOTIDE SEQUENCE</scope>
</reference>
<dbReference type="AlphaFoldDB" id="A0A9P0PNQ9"/>
<dbReference type="PANTHER" id="PTHR47055:SF3">
    <property type="entry name" value="PHORBOL-ESTER_DAG-TYPE DOMAIN-CONTAINING PROTEIN"/>
    <property type="match status" value="1"/>
</dbReference>
<dbReference type="PANTHER" id="PTHR47055">
    <property type="entry name" value="DDE_TNP_1_7 DOMAIN-CONTAINING PROTEIN"/>
    <property type="match status" value="1"/>
</dbReference>
<sequence length="143" mass="16811">MYWENNSDAGNKLVYSALSRDRLRFIMQNLHLNDNNKLENTDKGLKCTGTLRENRLSDCPLEKSSMFKKKSRGSFDYLLEENQNNITQQVKRFSQKEKKMIHVEQPRLIKQYNENMGGVATNKQHPDARSVMLHFIQKCVLPY</sequence>
<accession>A0A9P0PNQ9</accession>
<proteinExistence type="predicted"/>
<dbReference type="OrthoDB" id="6743118at2759"/>
<evidence type="ECO:0000313" key="2">
    <source>
        <dbReference type="EMBL" id="CAH1987930.1"/>
    </source>
</evidence>
<evidence type="ECO:0000259" key="1">
    <source>
        <dbReference type="Pfam" id="PF13843"/>
    </source>
</evidence>
<gene>
    <name evidence="2" type="ORF">ACAOBT_LOCUS18170</name>
</gene>
<feature type="domain" description="PiggyBac transposable element-derived protein" evidence="1">
    <location>
        <begin position="1"/>
        <end position="43"/>
    </location>
</feature>
<dbReference type="Pfam" id="PF13843">
    <property type="entry name" value="DDE_Tnp_1_7"/>
    <property type="match status" value="1"/>
</dbReference>
<protein>
    <recommendedName>
        <fullName evidence="1">PiggyBac transposable element-derived protein domain-containing protein</fullName>
    </recommendedName>
</protein>
<dbReference type="InterPro" id="IPR052638">
    <property type="entry name" value="PiggyBac_TE-derived"/>
</dbReference>
<name>A0A9P0PNQ9_ACAOB</name>
<dbReference type="Proteomes" id="UP001152888">
    <property type="component" value="Unassembled WGS sequence"/>
</dbReference>
<dbReference type="GO" id="GO:0043565">
    <property type="term" value="F:sequence-specific DNA binding"/>
    <property type="evidence" value="ECO:0007669"/>
    <property type="project" value="TreeGrafter"/>
</dbReference>
<dbReference type="InterPro" id="IPR029526">
    <property type="entry name" value="PGBD"/>
</dbReference>
<keyword evidence="3" id="KW-1185">Reference proteome</keyword>
<evidence type="ECO:0000313" key="3">
    <source>
        <dbReference type="Proteomes" id="UP001152888"/>
    </source>
</evidence>
<organism evidence="2 3">
    <name type="scientific">Acanthoscelides obtectus</name>
    <name type="common">Bean weevil</name>
    <name type="synonym">Bruchus obtectus</name>
    <dbReference type="NCBI Taxonomy" id="200917"/>
    <lineage>
        <taxon>Eukaryota</taxon>
        <taxon>Metazoa</taxon>
        <taxon>Ecdysozoa</taxon>
        <taxon>Arthropoda</taxon>
        <taxon>Hexapoda</taxon>
        <taxon>Insecta</taxon>
        <taxon>Pterygota</taxon>
        <taxon>Neoptera</taxon>
        <taxon>Endopterygota</taxon>
        <taxon>Coleoptera</taxon>
        <taxon>Polyphaga</taxon>
        <taxon>Cucujiformia</taxon>
        <taxon>Chrysomeloidea</taxon>
        <taxon>Chrysomelidae</taxon>
        <taxon>Bruchinae</taxon>
        <taxon>Bruchini</taxon>
        <taxon>Acanthoscelides</taxon>
    </lineage>
</organism>